<evidence type="ECO:0000313" key="1">
    <source>
        <dbReference type="EMBL" id="CAG8601094.1"/>
    </source>
</evidence>
<gene>
    <name evidence="1" type="ORF">SPELUC_LOCUS7120</name>
</gene>
<name>A0ACA9MNC2_9GLOM</name>
<keyword evidence="2" id="KW-1185">Reference proteome</keyword>
<sequence>MCHLRKRLGRGGSETVYLAKSNSLGYAAIKEVESETDEKAQKLFINEQKQLSRSNHKRIIKFYGISFDKKEKTHYLVMEYADNAEGISYLHDIDITHHDLHTVNILIHKREVKISDFGFSKNLNTAAVTDSKLYELIPFVDPCKLNDLNSFSNQGYDASFPLKIIQGLRENPIPGTPVQYIDLYSKCWNYEPNKCPSMLEIVQQLNFLELDPKYDNSN</sequence>
<reference evidence="1" key="1">
    <citation type="submission" date="2021-06" db="EMBL/GenBank/DDBJ databases">
        <authorList>
            <person name="Kallberg Y."/>
            <person name="Tangrot J."/>
            <person name="Rosling A."/>
        </authorList>
    </citation>
    <scope>NUCLEOTIDE SEQUENCE</scope>
    <source>
        <strain evidence="1">28 12/20/2015</strain>
    </source>
</reference>
<comment type="caution">
    <text evidence="1">The sequence shown here is derived from an EMBL/GenBank/DDBJ whole genome shotgun (WGS) entry which is preliminary data.</text>
</comment>
<accession>A0ACA9MNC2</accession>
<dbReference type="EMBL" id="CAJVPW010009108">
    <property type="protein sequence ID" value="CAG8601094.1"/>
    <property type="molecule type" value="Genomic_DNA"/>
</dbReference>
<dbReference type="Proteomes" id="UP000789366">
    <property type="component" value="Unassembled WGS sequence"/>
</dbReference>
<proteinExistence type="predicted"/>
<evidence type="ECO:0000313" key="2">
    <source>
        <dbReference type="Proteomes" id="UP000789366"/>
    </source>
</evidence>
<organism evidence="1 2">
    <name type="scientific">Cetraspora pellucida</name>
    <dbReference type="NCBI Taxonomy" id="1433469"/>
    <lineage>
        <taxon>Eukaryota</taxon>
        <taxon>Fungi</taxon>
        <taxon>Fungi incertae sedis</taxon>
        <taxon>Mucoromycota</taxon>
        <taxon>Glomeromycotina</taxon>
        <taxon>Glomeromycetes</taxon>
        <taxon>Diversisporales</taxon>
        <taxon>Gigasporaceae</taxon>
        <taxon>Cetraspora</taxon>
    </lineage>
</organism>
<protein>
    <submittedName>
        <fullName evidence="1">11211_t:CDS:1</fullName>
    </submittedName>
</protein>